<dbReference type="InterPro" id="IPR019808">
    <property type="entry name" value="Histidine_triad_CS"/>
</dbReference>
<dbReference type="GO" id="GO:1990165">
    <property type="term" value="F:single-strand break-containing DNA binding"/>
    <property type="evidence" value="ECO:0007669"/>
    <property type="project" value="TreeGrafter"/>
</dbReference>
<comment type="caution">
    <text evidence="1">The sequence shown here is derived from an EMBL/GenBank/DDBJ whole genome shotgun (WGS) entry which is preliminary data.</text>
</comment>
<dbReference type="GO" id="GO:0033699">
    <property type="term" value="F:DNA 5'-adenosine monophosphate hydrolase activity"/>
    <property type="evidence" value="ECO:0007669"/>
    <property type="project" value="TreeGrafter"/>
</dbReference>
<proteinExistence type="predicted"/>
<dbReference type="GO" id="GO:0005634">
    <property type="term" value="C:nucleus"/>
    <property type="evidence" value="ECO:0007669"/>
    <property type="project" value="TreeGrafter"/>
</dbReference>
<dbReference type="GO" id="GO:0003725">
    <property type="term" value="F:double-stranded RNA binding"/>
    <property type="evidence" value="ECO:0007669"/>
    <property type="project" value="TreeGrafter"/>
</dbReference>
<keyword evidence="2" id="KW-1185">Reference proteome</keyword>
<dbReference type="Gene3D" id="3.30.428.10">
    <property type="entry name" value="HIT-like"/>
    <property type="match status" value="1"/>
</dbReference>
<dbReference type="SUPFAM" id="SSF52540">
    <property type="entry name" value="P-loop containing nucleoside triphosphate hydrolases"/>
    <property type="match status" value="1"/>
</dbReference>
<dbReference type="SUPFAM" id="SSF49879">
    <property type="entry name" value="SMAD/FHA domain"/>
    <property type="match status" value="1"/>
</dbReference>
<dbReference type="Gene3D" id="3.40.50.300">
    <property type="entry name" value="P-loop containing nucleotide triphosphate hydrolases"/>
    <property type="match status" value="1"/>
</dbReference>
<dbReference type="PROSITE" id="PS00892">
    <property type="entry name" value="HIT_1"/>
    <property type="match status" value="1"/>
</dbReference>
<dbReference type="Proteomes" id="UP001465755">
    <property type="component" value="Unassembled WGS sequence"/>
</dbReference>
<dbReference type="Pfam" id="PF13671">
    <property type="entry name" value="AAA_33"/>
    <property type="match status" value="1"/>
</dbReference>
<accession>A0AAW1NNU2</accession>
<dbReference type="GO" id="GO:0000012">
    <property type="term" value="P:single strand break repair"/>
    <property type="evidence" value="ECO:0007669"/>
    <property type="project" value="TreeGrafter"/>
</dbReference>
<dbReference type="CDD" id="cd22671">
    <property type="entry name" value="FHA_APTX-like"/>
    <property type="match status" value="1"/>
</dbReference>
<dbReference type="InterPro" id="IPR008984">
    <property type="entry name" value="SMAD_FHA_dom_sf"/>
</dbReference>
<dbReference type="EMBL" id="JALJOQ010000154">
    <property type="protein sequence ID" value="KAK9793191.1"/>
    <property type="molecule type" value="Genomic_DNA"/>
</dbReference>
<dbReference type="InterPro" id="IPR027417">
    <property type="entry name" value="P-loop_NTPase"/>
</dbReference>
<dbReference type="AlphaFoldDB" id="A0AAW1NNU2"/>
<dbReference type="PANTHER" id="PTHR12486">
    <property type="entry name" value="APRATAXIN-RELATED"/>
    <property type="match status" value="1"/>
</dbReference>
<dbReference type="InterPro" id="IPR036265">
    <property type="entry name" value="HIT-like_sf"/>
</dbReference>
<evidence type="ECO:0000313" key="2">
    <source>
        <dbReference type="Proteomes" id="UP001465755"/>
    </source>
</evidence>
<dbReference type="Gene3D" id="2.60.200.20">
    <property type="match status" value="1"/>
</dbReference>
<dbReference type="PANTHER" id="PTHR12486:SF4">
    <property type="entry name" value="APRATAXIN"/>
    <property type="match status" value="1"/>
</dbReference>
<organism evidence="1 2">
    <name type="scientific">Symbiochloris irregularis</name>
    <dbReference type="NCBI Taxonomy" id="706552"/>
    <lineage>
        <taxon>Eukaryota</taxon>
        <taxon>Viridiplantae</taxon>
        <taxon>Chlorophyta</taxon>
        <taxon>core chlorophytes</taxon>
        <taxon>Trebouxiophyceae</taxon>
        <taxon>Trebouxiales</taxon>
        <taxon>Trebouxiaceae</taxon>
        <taxon>Symbiochloris</taxon>
    </lineage>
</organism>
<dbReference type="GO" id="GO:0003697">
    <property type="term" value="F:single-stranded DNA binding"/>
    <property type="evidence" value="ECO:0007669"/>
    <property type="project" value="TreeGrafter"/>
</dbReference>
<name>A0AAW1NNU2_9CHLO</name>
<dbReference type="GO" id="GO:0030983">
    <property type="term" value="F:mismatched DNA binding"/>
    <property type="evidence" value="ECO:0007669"/>
    <property type="project" value="TreeGrafter"/>
</dbReference>
<dbReference type="Pfam" id="PF11969">
    <property type="entry name" value="DcpS_C"/>
    <property type="match status" value="1"/>
</dbReference>
<dbReference type="SUPFAM" id="SSF54197">
    <property type="entry name" value="HIT-like"/>
    <property type="match status" value="1"/>
</dbReference>
<evidence type="ECO:0000313" key="1">
    <source>
        <dbReference type="EMBL" id="KAK9793191.1"/>
    </source>
</evidence>
<gene>
    <name evidence="1" type="ORF">WJX73_010586</name>
</gene>
<sequence>MRGCLTLHDGSTLLLEPDRALVLGRAHASPSAAAQVSRQQCQVSFLSSSQRLLVCNKGANPTLLIPRQQGSTHTTLTGGQSAEIAAGDGIALLSSHPEDTVTFTTTTDLPSAGPDKREEAVAESQPVMVILCGIPGSGKSTFCNSLMSRSQQPWTRVCQDAIKGTKRRQRCVSAAREAMKLGRNCLIDRCNFDAEQRKDFVALAKELGCQVHAVVLRLPNKLCAQRAADRIGHEGNVEGEEAKKVVGMMSRPFAKSGVPGRQEGFASIIVCNNDTQVARALTAWANYSPANPDPSVEYSAHTSARQLRGAGAWQGALQRIARDPHSAGSGSQAPIAIDDQCVMINDLYPKARCHALVVARDASLQSPDNLTREHIPLLQHMQEEAMQWVQQQQAEHPDLPPFRMGFHSVPSLPQLHMHVISQDFDSPQLKHKKHWISFNGTFFLQRKSAS</sequence>
<reference evidence="1 2" key="1">
    <citation type="journal article" date="2024" name="Nat. Commun.">
        <title>Phylogenomics reveals the evolutionary origins of lichenization in chlorophyte algae.</title>
        <authorList>
            <person name="Puginier C."/>
            <person name="Libourel C."/>
            <person name="Otte J."/>
            <person name="Skaloud P."/>
            <person name="Haon M."/>
            <person name="Grisel S."/>
            <person name="Petersen M."/>
            <person name="Berrin J.G."/>
            <person name="Delaux P.M."/>
            <person name="Dal Grande F."/>
            <person name="Keller J."/>
        </authorList>
    </citation>
    <scope>NUCLEOTIDE SEQUENCE [LARGE SCALE GENOMIC DNA]</scope>
    <source>
        <strain evidence="1 2">SAG 2036</strain>
    </source>
</reference>
<protein>
    <submittedName>
        <fullName evidence="1">Uncharacterized protein</fullName>
    </submittedName>
</protein>